<dbReference type="STRING" id="1051891.A0A0C3MIH9"/>
<feature type="compositionally biased region" description="Low complexity" evidence="1">
    <location>
        <begin position="149"/>
        <end position="162"/>
    </location>
</feature>
<evidence type="ECO:0000313" key="3">
    <source>
        <dbReference type="Proteomes" id="UP000054248"/>
    </source>
</evidence>
<name>A0A0C3MIH9_9AGAM</name>
<feature type="region of interest" description="Disordered" evidence="1">
    <location>
        <begin position="93"/>
        <end position="176"/>
    </location>
</feature>
<proteinExistence type="predicted"/>
<sequence length="506" mass="53459">MQAGWHQATLHDTLNVLGWTAPTEEQDIPSSSVVTIPTIAYRLSKQFLPALLHAEDELTASSSAGVRGEETTDNGGALISLLGDLSSAAAMAHNAREDSSASSITETDSAAEESTSNSSYPTSPETRLRQLDISHDQDNDESNEEILNDSPPTTPSQASSSDDLSKPFITTSSTHPTHTHIAFRNILQDRLGGIDTKPSSVGFPRSNTIDTISSGVSSPVSHRSRASSIRSTASSIFERMCGQPKSKTTISLHAEPQSTMGSFTPVSAKTASTSLRRFGVPSIPTGGSMWRARTKSRLGMPPDLWESSSDDAGIESDSAAPSPSKPIVRRHVRSATVEVPSISMTHASFRPDSMLDVASPTSSSSPVAPRPPVPSPITPAQSRIQSQARVAPSRSRTSSKPSAPIPSISSVLGSRPRAPPQRASTDPISGPTRGLPKLDPTLAALEKGCRLKAKVSCAHCGKVGWDFPKNRQGDALCTRECRMAFKAQSEGKGKGREGVVVLTVGA</sequence>
<feature type="compositionally biased region" description="Basic and acidic residues" evidence="1">
    <location>
        <begin position="126"/>
        <end position="137"/>
    </location>
</feature>
<reference evidence="2 3" key="1">
    <citation type="submission" date="2014-04" db="EMBL/GenBank/DDBJ databases">
        <authorList>
            <consortium name="DOE Joint Genome Institute"/>
            <person name="Kuo A."/>
            <person name="Girlanda M."/>
            <person name="Perotto S."/>
            <person name="Kohler A."/>
            <person name="Nagy L.G."/>
            <person name="Floudas D."/>
            <person name="Copeland A."/>
            <person name="Barry K.W."/>
            <person name="Cichocki N."/>
            <person name="Veneault-Fourrey C."/>
            <person name="LaButti K."/>
            <person name="Lindquist E.A."/>
            <person name="Lipzen A."/>
            <person name="Lundell T."/>
            <person name="Morin E."/>
            <person name="Murat C."/>
            <person name="Sun H."/>
            <person name="Tunlid A."/>
            <person name="Henrissat B."/>
            <person name="Grigoriev I.V."/>
            <person name="Hibbett D.S."/>
            <person name="Martin F."/>
            <person name="Nordberg H.P."/>
            <person name="Cantor M.N."/>
            <person name="Hua S.X."/>
        </authorList>
    </citation>
    <scope>NUCLEOTIDE SEQUENCE [LARGE SCALE GENOMIC DNA]</scope>
    <source>
        <strain evidence="2 3">MUT 4182</strain>
    </source>
</reference>
<feature type="compositionally biased region" description="Pro residues" evidence="1">
    <location>
        <begin position="368"/>
        <end position="377"/>
    </location>
</feature>
<dbReference type="HOGENOM" id="CLU_538833_0_0_1"/>
<feature type="region of interest" description="Disordered" evidence="1">
    <location>
        <begin position="353"/>
        <end position="437"/>
    </location>
</feature>
<evidence type="ECO:0000313" key="2">
    <source>
        <dbReference type="EMBL" id="KIO33492.1"/>
    </source>
</evidence>
<protein>
    <submittedName>
        <fullName evidence="2">Uncharacterized protein</fullName>
    </submittedName>
</protein>
<accession>A0A0C3MIH9</accession>
<dbReference type="Proteomes" id="UP000054248">
    <property type="component" value="Unassembled WGS sequence"/>
</dbReference>
<keyword evidence="3" id="KW-1185">Reference proteome</keyword>
<organism evidence="2 3">
    <name type="scientific">Tulasnella calospora MUT 4182</name>
    <dbReference type="NCBI Taxonomy" id="1051891"/>
    <lineage>
        <taxon>Eukaryota</taxon>
        <taxon>Fungi</taxon>
        <taxon>Dikarya</taxon>
        <taxon>Basidiomycota</taxon>
        <taxon>Agaricomycotina</taxon>
        <taxon>Agaricomycetes</taxon>
        <taxon>Cantharellales</taxon>
        <taxon>Tulasnellaceae</taxon>
        <taxon>Tulasnella</taxon>
    </lineage>
</organism>
<feature type="compositionally biased region" description="Low complexity" evidence="1">
    <location>
        <begin position="398"/>
        <end position="410"/>
    </location>
</feature>
<evidence type="ECO:0000256" key="1">
    <source>
        <dbReference type="SAM" id="MobiDB-lite"/>
    </source>
</evidence>
<feature type="region of interest" description="Disordered" evidence="1">
    <location>
        <begin position="299"/>
        <end position="330"/>
    </location>
</feature>
<dbReference type="EMBL" id="KN822948">
    <property type="protein sequence ID" value="KIO33492.1"/>
    <property type="molecule type" value="Genomic_DNA"/>
</dbReference>
<feature type="compositionally biased region" description="Acidic residues" evidence="1">
    <location>
        <begin position="138"/>
        <end position="147"/>
    </location>
</feature>
<gene>
    <name evidence="2" type="ORF">M407DRAFT_241071</name>
</gene>
<dbReference type="AlphaFoldDB" id="A0A0C3MIH9"/>
<feature type="compositionally biased region" description="Low complexity" evidence="1">
    <location>
        <begin position="357"/>
        <end position="367"/>
    </location>
</feature>
<dbReference type="OrthoDB" id="3230050at2759"/>
<feature type="compositionally biased region" description="Polar residues" evidence="1">
    <location>
        <begin position="100"/>
        <end position="125"/>
    </location>
</feature>
<reference evidence="3" key="2">
    <citation type="submission" date="2015-01" db="EMBL/GenBank/DDBJ databases">
        <title>Evolutionary Origins and Diversification of the Mycorrhizal Mutualists.</title>
        <authorList>
            <consortium name="DOE Joint Genome Institute"/>
            <consortium name="Mycorrhizal Genomics Consortium"/>
            <person name="Kohler A."/>
            <person name="Kuo A."/>
            <person name="Nagy L.G."/>
            <person name="Floudas D."/>
            <person name="Copeland A."/>
            <person name="Barry K.W."/>
            <person name="Cichocki N."/>
            <person name="Veneault-Fourrey C."/>
            <person name="LaButti K."/>
            <person name="Lindquist E.A."/>
            <person name="Lipzen A."/>
            <person name="Lundell T."/>
            <person name="Morin E."/>
            <person name="Murat C."/>
            <person name="Riley R."/>
            <person name="Ohm R."/>
            <person name="Sun H."/>
            <person name="Tunlid A."/>
            <person name="Henrissat B."/>
            <person name="Grigoriev I.V."/>
            <person name="Hibbett D.S."/>
            <person name="Martin F."/>
        </authorList>
    </citation>
    <scope>NUCLEOTIDE SEQUENCE [LARGE SCALE GENOMIC DNA]</scope>
    <source>
        <strain evidence="3">MUT 4182</strain>
    </source>
</reference>